<organism evidence="2 3">
    <name type="scientific">Ascobolus immersus RN42</name>
    <dbReference type="NCBI Taxonomy" id="1160509"/>
    <lineage>
        <taxon>Eukaryota</taxon>
        <taxon>Fungi</taxon>
        <taxon>Dikarya</taxon>
        <taxon>Ascomycota</taxon>
        <taxon>Pezizomycotina</taxon>
        <taxon>Pezizomycetes</taxon>
        <taxon>Pezizales</taxon>
        <taxon>Ascobolaceae</taxon>
        <taxon>Ascobolus</taxon>
    </lineage>
</organism>
<evidence type="ECO:0000256" key="1">
    <source>
        <dbReference type="SAM" id="Phobius"/>
    </source>
</evidence>
<dbReference type="AlphaFoldDB" id="A0A3N4HII8"/>
<reference evidence="2 3" key="1">
    <citation type="journal article" date="2018" name="Nat. Ecol. Evol.">
        <title>Pezizomycetes genomes reveal the molecular basis of ectomycorrhizal truffle lifestyle.</title>
        <authorList>
            <person name="Murat C."/>
            <person name="Payen T."/>
            <person name="Noel B."/>
            <person name="Kuo A."/>
            <person name="Morin E."/>
            <person name="Chen J."/>
            <person name="Kohler A."/>
            <person name="Krizsan K."/>
            <person name="Balestrini R."/>
            <person name="Da Silva C."/>
            <person name="Montanini B."/>
            <person name="Hainaut M."/>
            <person name="Levati E."/>
            <person name="Barry K.W."/>
            <person name="Belfiori B."/>
            <person name="Cichocki N."/>
            <person name="Clum A."/>
            <person name="Dockter R.B."/>
            <person name="Fauchery L."/>
            <person name="Guy J."/>
            <person name="Iotti M."/>
            <person name="Le Tacon F."/>
            <person name="Lindquist E.A."/>
            <person name="Lipzen A."/>
            <person name="Malagnac F."/>
            <person name="Mello A."/>
            <person name="Molinier V."/>
            <person name="Miyauchi S."/>
            <person name="Poulain J."/>
            <person name="Riccioni C."/>
            <person name="Rubini A."/>
            <person name="Sitrit Y."/>
            <person name="Splivallo R."/>
            <person name="Traeger S."/>
            <person name="Wang M."/>
            <person name="Zifcakova L."/>
            <person name="Wipf D."/>
            <person name="Zambonelli A."/>
            <person name="Paolocci F."/>
            <person name="Nowrousian M."/>
            <person name="Ottonello S."/>
            <person name="Baldrian P."/>
            <person name="Spatafora J.W."/>
            <person name="Henrissat B."/>
            <person name="Nagy L.G."/>
            <person name="Aury J.M."/>
            <person name="Wincker P."/>
            <person name="Grigoriev I.V."/>
            <person name="Bonfante P."/>
            <person name="Martin F.M."/>
        </authorList>
    </citation>
    <scope>NUCLEOTIDE SEQUENCE [LARGE SCALE GENOMIC DNA]</scope>
    <source>
        <strain evidence="2 3">RN42</strain>
    </source>
</reference>
<keyword evidence="1" id="KW-0472">Membrane</keyword>
<protein>
    <submittedName>
        <fullName evidence="2">Uncharacterized protein</fullName>
    </submittedName>
</protein>
<name>A0A3N4HII8_ASCIM</name>
<gene>
    <name evidence="2" type="ORF">BJ508DRAFT_335018</name>
</gene>
<dbReference type="EMBL" id="ML119860">
    <property type="protein sequence ID" value="RPA72488.1"/>
    <property type="molecule type" value="Genomic_DNA"/>
</dbReference>
<dbReference type="Proteomes" id="UP000275078">
    <property type="component" value="Unassembled WGS sequence"/>
</dbReference>
<accession>A0A3N4HII8</accession>
<sequence length="113" mass="12718">MAFVRDPSSGAEVKITPGSLRIEYVYNRRFLFTLLLPLFAMILGWYTSICACGNKRKVPGYDPLMIAAMAGGIEGFHPREMEEGYIPQRLEKYRVKGSVRDTDETLTLTVSPP</sequence>
<evidence type="ECO:0000313" key="3">
    <source>
        <dbReference type="Proteomes" id="UP000275078"/>
    </source>
</evidence>
<keyword evidence="1" id="KW-1133">Transmembrane helix</keyword>
<feature type="transmembrane region" description="Helical" evidence="1">
    <location>
        <begin position="30"/>
        <end position="47"/>
    </location>
</feature>
<keyword evidence="3" id="KW-1185">Reference proteome</keyword>
<keyword evidence="1" id="KW-0812">Transmembrane</keyword>
<evidence type="ECO:0000313" key="2">
    <source>
        <dbReference type="EMBL" id="RPA72488.1"/>
    </source>
</evidence>
<proteinExistence type="predicted"/>